<dbReference type="EMBL" id="CP009511">
    <property type="protein sequence ID" value="AKB60732.1"/>
    <property type="molecule type" value="Genomic_DNA"/>
</dbReference>
<dbReference type="Pfam" id="PF14249">
    <property type="entry name" value="Tocopherol_cycl"/>
    <property type="match status" value="1"/>
</dbReference>
<name>A0A0E3RA30_METMZ</name>
<dbReference type="Proteomes" id="UP000033116">
    <property type="component" value="Chromosome"/>
</dbReference>
<proteinExistence type="predicted"/>
<dbReference type="GO" id="GO:0009976">
    <property type="term" value="F:tocopherol cyclase activity"/>
    <property type="evidence" value="ECO:0007669"/>
    <property type="project" value="InterPro"/>
</dbReference>
<organism evidence="1 2">
    <name type="scientific">Methanosarcina mazei SarPi</name>
    <dbReference type="NCBI Taxonomy" id="1434115"/>
    <lineage>
        <taxon>Archaea</taxon>
        <taxon>Methanobacteriati</taxon>
        <taxon>Methanobacteriota</taxon>
        <taxon>Stenosarchaea group</taxon>
        <taxon>Methanomicrobia</taxon>
        <taxon>Methanosarcinales</taxon>
        <taxon>Methanosarcinaceae</taxon>
        <taxon>Methanosarcina</taxon>
    </lineage>
</organism>
<reference evidence="1 2" key="1">
    <citation type="submission" date="2014-07" db="EMBL/GenBank/DDBJ databases">
        <title>Methanogenic archaea and the global carbon cycle.</title>
        <authorList>
            <person name="Henriksen J.R."/>
            <person name="Luke J."/>
            <person name="Reinhart S."/>
            <person name="Benedict M.N."/>
            <person name="Youngblut N.D."/>
            <person name="Metcalf M.E."/>
            <person name="Whitaker R.J."/>
            <person name="Metcalf W.W."/>
        </authorList>
    </citation>
    <scope>NUCLEOTIDE SEQUENCE [LARGE SCALE GENOMIC DNA]</scope>
    <source>
        <strain evidence="1 2">SarPi</strain>
    </source>
</reference>
<dbReference type="RefSeq" id="WP_048042907.1">
    <property type="nucleotide sequence ID" value="NZ_CP009511.1"/>
</dbReference>
<dbReference type="PANTHER" id="PTHR35309:SF4">
    <property type="entry name" value="TOCOPHEROL CYCLASE"/>
    <property type="match status" value="1"/>
</dbReference>
<gene>
    <name evidence="1" type="ORF">MSMAP_0747</name>
</gene>
<dbReference type="PATRIC" id="fig|1434115.4.peg.929"/>
<evidence type="ECO:0008006" key="3">
    <source>
        <dbReference type="Google" id="ProtNLM"/>
    </source>
</evidence>
<accession>A0A0E3RA30</accession>
<dbReference type="SUPFAM" id="SSF159245">
    <property type="entry name" value="AttH-like"/>
    <property type="match status" value="1"/>
</dbReference>
<dbReference type="PANTHER" id="PTHR35309">
    <property type="match status" value="1"/>
</dbReference>
<dbReference type="GeneID" id="24863878"/>
<evidence type="ECO:0000313" key="2">
    <source>
        <dbReference type="Proteomes" id="UP000033116"/>
    </source>
</evidence>
<evidence type="ECO:0000313" key="1">
    <source>
        <dbReference type="EMBL" id="AKB60732.1"/>
    </source>
</evidence>
<dbReference type="HOGENOM" id="CLU_053973_0_0_2"/>
<protein>
    <recommendedName>
        <fullName evidence="3">Tocopherol cyclase</fullName>
    </recommendedName>
</protein>
<dbReference type="AlphaFoldDB" id="A0A0E3RA30"/>
<dbReference type="InterPro" id="IPR025893">
    <property type="entry name" value="Tocopherol_cyclase"/>
</dbReference>
<sequence>MFDIWKPEIFHGRREEKNFFEGWYFKVVDRSEKNACAVIPGVSITGDPSKSHAFVMFLDARAQRMRYFRYPLDELKESDKKFELSIGGSFFSSERMNLTLGQGRGLITARISFKGTYPWPVKLLSPGVMGWYAFVPGMECYHGILSMDHSIEGFIEVDGIRTDFTGGKGYIEKDWGVSMPSSWIWMQTNHFDREGVSLSGSIAKIPWFGSYFTGYIFGFLYDKKLYKFTAYSGAKVTLLDVTADNTRIRLENKTYRLDIDADRSKGVDLPAPKLGEMTAKVNESLNSSINVDLLKKKGSGTELIYSGTGRNAGLEFVGNITELIKGLKK</sequence>